<feature type="domain" description="Transposable element P transposase-like RNase H" evidence="2">
    <location>
        <begin position="665"/>
        <end position="797"/>
    </location>
</feature>
<dbReference type="Proteomes" id="UP000719412">
    <property type="component" value="Unassembled WGS sequence"/>
</dbReference>
<proteinExistence type="predicted"/>
<evidence type="ECO:0000259" key="4">
    <source>
        <dbReference type="Pfam" id="PF21789"/>
    </source>
</evidence>
<keyword evidence="6" id="KW-1185">Reference proteome</keyword>
<reference evidence="5" key="2">
    <citation type="submission" date="2021-08" db="EMBL/GenBank/DDBJ databases">
        <authorList>
            <person name="Eriksson T."/>
        </authorList>
    </citation>
    <scope>NUCLEOTIDE SEQUENCE</scope>
    <source>
        <strain evidence="5">Stoneville</strain>
        <tissue evidence="5">Whole head</tissue>
    </source>
</reference>
<evidence type="ECO:0000256" key="1">
    <source>
        <dbReference type="SAM" id="MobiDB-lite"/>
    </source>
</evidence>
<feature type="region of interest" description="Disordered" evidence="1">
    <location>
        <begin position="449"/>
        <end position="470"/>
    </location>
</feature>
<evidence type="ECO:0000313" key="5">
    <source>
        <dbReference type="EMBL" id="KAH0820490.1"/>
    </source>
</evidence>
<feature type="region of interest" description="Disordered" evidence="1">
    <location>
        <begin position="1331"/>
        <end position="1361"/>
    </location>
</feature>
<accession>A0A8J6LG51</accession>
<dbReference type="PANTHER" id="PTHR47577:SF2">
    <property type="entry name" value="THAP DOMAIN CONTAINING 9"/>
    <property type="match status" value="1"/>
</dbReference>
<dbReference type="EMBL" id="JABDTM020011769">
    <property type="protein sequence ID" value="KAH0820490.1"/>
    <property type="molecule type" value="Genomic_DNA"/>
</dbReference>
<name>A0A8J6LG51_TENMO</name>
<feature type="compositionally biased region" description="Polar residues" evidence="1">
    <location>
        <begin position="1333"/>
        <end position="1344"/>
    </location>
</feature>
<feature type="region of interest" description="Disordered" evidence="1">
    <location>
        <begin position="543"/>
        <end position="585"/>
    </location>
</feature>
<sequence>MVLYYDPLSKREPMECRPVHAAGVTQAAILDCDFQQIDHPPYSPDIAPSALQNATMAIGRSRRPRGPTYARGTNRSLFEDPELADNARHLATRRAHPAFKFFYVAHSGSGSFISRVICASHHGGAGRTQVTPANVRLRCLTPLARLIAQLNKVESRARDDFRDLWDCGAEIKNAEVRHFVESRRGDASEAHFRVRGRVTPRLIEGSFAGAIVLWEHRSLEWSSPDRISFIKVVGPRIVSSNYIFKDLAFETLGPWCKETIDFINVIGNRLIVESGDSKSKKFLFEKISLAIQCGFQTIGHLVESTNLYKVWLAIKNEADAISNLHVDSVNQEEDVDHDTSFKKEIIIGPPRTPKLETAESLREVSPIPQPSIRSQWETPEDVHKNYYETKEETNYQVPTPFKKCLIFPNSNVSETNVPKRKRKIIPAVVSSEKYREYYQNELDKKLLPKSKKKHKSKPVAESSDSDVSVTYNDKDLDVSDIENLNLTVGRYVIHKYENTYYPVMSKGLTDQELLDLLMRDDDSVIGGLSDDEDVGWDNEYVASTESRSQETIEEPEENVESNESILQQEAESNVDNNTASTSVQNPEAMKQQLTLFYQTNNLTEKQNIFWRKDVHYEARPVEWHVPEIEEFSDLPKPIQFFENYIPETMPSRKTVLALLQNVPFHVGINEHLFKHMFDNLPQEEDRMCVLLFDEMDISQNLQYDAASDRILGFEELVAGDVSDKYANRALVFMCHGLVRQWKQPVAYYFSNNGCSSIEITRCLHEALFAAKHVAQLDIVASICDMGSSNVKAMKEMGVSVEQPFFVFEEKEICVMYDPPHLLKRTMALFREHNLFLPVDVSGKIEIMQAKFSDVVEAYQVDQQTPLIFRAMHKIKDVHLQPKLQHTMKVSLAAQVMSRTVAAFLYSLLSTGKMEQRVLATATFIQQVDQLFDSFNGSRLTPVQGKELKCCVTENSTHMQYWREAYKMMKSWNFRRLTKTGKVRQDKPPSQVGWLVSLKAIQKIWEYLQSKNISSLRPRSLNQDPLENLFGAIRAGCGCNDNPTTSQFVGSLKTQLLNNLTKQSMSGTNCQADDGMLLCNLRSFLSVGVEKELLSKEKQIVIAEVAPLDPATEDVELDAAGDVDDDISNAVALGHTGIFSVAYVSGFIAKRLTQTIDCVTCKGMLCSSPEELYNLFITYKEWSEDHPRLTYPSENLVVAVGKAITLLESILPRLRGQPDVGKKAAEEIKDKLNASVLFCDRHQEVFLPHLIKGVYRVGIPWCCLCSRPDSASDTSSDPEPASCSLIRTSPPFPAPRPFAPGKQPGLPPLSPTQLQSIRNQLSRSPVLSLCPAGTVSSEAGPSGTSKYKPLHQGRSTGDRRYQPVHIPQALQVTDTIPRGFRRT</sequence>
<feature type="domain" description="Transposable element P transposase-like RNase H C-terminal" evidence="4">
    <location>
        <begin position="1020"/>
        <end position="1047"/>
    </location>
</feature>
<dbReference type="PANTHER" id="PTHR47577">
    <property type="entry name" value="THAP DOMAIN-CONTAINING PROTEIN 6"/>
    <property type="match status" value="1"/>
</dbReference>
<feature type="domain" description="Transposable element P transposase-like GTP-binding insertion" evidence="3">
    <location>
        <begin position="848"/>
        <end position="938"/>
    </location>
</feature>
<feature type="region of interest" description="Disordered" evidence="1">
    <location>
        <begin position="1269"/>
        <end position="1312"/>
    </location>
</feature>
<organism evidence="5 6">
    <name type="scientific">Tenebrio molitor</name>
    <name type="common">Yellow mealworm beetle</name>
    <dbReference type="NCBI Taxonomy" id="7067"/>
    <lineage>
        <taxon>Eukaryota</taxon>
        <taxon>Metazoa</taxon>
        <taxon>Ecdysozoa</taxon>
        <taxon>Arthropoda</taxon>
        <taxon>Hexapoda</taxon>
        <taxon>Insecta</taxon>
        <taxon>Pterygota</taxon>
        <taxon>Neoptera</taxon>
        <taxon>Endopterygota</taxon>
        <taxon>Coleoptera</taxon>
        <taxon>Polyphaga</taxon>
        <taxon>Cucujiformia</taxon>
        <taxon>Tenebrionidae</taxon>
        <taxon>Tenebrio</taxon>
    </lineage>
</organism>
<dbReference type="InterPro" id="IPR048366">
    <property type="entry name" value="TNP-like_GBD"/>
</dbReference>
<evidence type="ECO:0000313" key="6">
    <source>
        <dbReference type="Proteomes" id="UP000719412"/>
    </source>
</evidence>
<feature type="compositionally biased region" description="Acidic residues" evidence="1">
    <location>
        <begin position="551"/>
        <end position="560"/>
    </location>
</feature>
<evidence type="ECO:0000259" key="3">
    <source>
        <dbReference type="Pfam" id="PF21788"/>
    </source>
</evidence>
<evidence type="ECO:0000259" key="2">
    <source>
        <dbReference type="Pfam" id="PF21787"/>
    </source>
</evidence>
<dbReference type="InterPro" id="IPR048365">
    <property type="entry name" value="TNP-like_RNaseH_N"/>
</dbReference>
<gene>
    <name evidence="5" type="ORF">GEV33_002301</name>
</gene>
<protein>
    <recommendedName>
        <fullName evidence="7">Transposable element P transposase</fullName>
    </recommendedName>
</protein>
<comment type="caution">
    <text evidence="5">The sequence shown here is derived from an EMBL/GenBank/DDBJ whole genome shotgun (WGS) entry which is preliminary data.</text>
</comment>
<feature type="compositionally biased region" description="Polar residues" evidence="1">
    <location>
        <begin position="566"/>
        <end position="585"/>
    </location>
</feature>
<dbReference type="Pfam" id="PF21789">
    <property type="entry name" value="TNP-like_RNaseH_C"/>
    <property type="match status" value="1"/>
</dbReference>
<dbReference type="InterPro" id="IPR048367">
    <property type="entry name" value="TNP-like_RNaseH_C"/>
</dbReference>
<dbReference type="Pfam" id="PF21788">
    <property type="entry name" value="TNP-like_GBD"/>
    <property type="match status" value="1"/>
</dbReference>
<evidence type="ECO:0008006" key="7">
    <source>
        <dbReference type="Google" id="ProtNLM"/>
    </source>
</evidence>
<reference evidence="5" key="1">
    <citation type="journal article" date="2020" name="J Insects Food Feed">
        <title>The yellow mealworm (Tenebrio molitor) genome: a resource for the emerging insects as food and feed industry.</title>
        <authorList>
            <person name="Eriksson T."/>
            <person name="Andere A."/>
            <person name="Kelstrup H."/>
            <person name="Emery V."/>
            <person name="Picard C."/>
        </authorList>
    </citation>
    <scope>NUCLEOTIDE SEQUENCE</scope>
    <source>
        <strain evidence="5">Stoneville</strain>
        <tissue evidence="5">Whole head</tissue>
    </source>
</reference>
<dbReference type="Pfam" id="PF21787">
    <property type="entry name" value="TNP-like_RNaseH_N"/>
    <property type="match status" value="1"/>
</dbReference>